<evidence type="ECO:0000313" key="2">
    <source>
        <dbReference type="Proteomes" id="UP001322744"/>
    </source>
</evidence>
<gene>
    <name evidence="1" type="ORF">SOJ16_000712</name>
</gene>
<dbReference type="Proteomes" id="UP001322744">
    <property type="component" value="Chromosome"/>
</dbReference>
<evidence type="ECO:0008006" key="3">
    <source>
        <dbReference type="Google" id="ProtNLM"/>
    </source>
</evidence>
<evidence type="ECO:0000313" key="1">
    <source>
        <dbReference type="EMBL" id="WPX09500.1"/>
    </source>
</evidence>
<dbReference type="SUPFAM" id="SSF56281">
    <property type="entry name" value="Metallo-hydrolase/oxidoreductase"/>
    <property type="match status" value="1"/>
</dbReference>
<reference evidence="1 2" key="1">
    <citation type="submission" date="2023-12" db="EMBL/GenBank/DDBJ databases">
        <authorList>
            <person name="Manesh M.J.H."/>
            <person name="Bing R.G."/>
            <person name="Willard D.J."/>
            <person name="Kelly R.M."/>
        </authorList>
    </citation>
    <scope>NUCLEOTIDE SEQUENCE [LARGE SCALE GENOMIC DNA]</scope>
    <source>
        <strain evidence="1 2">DSM 8977</strain>
    </source>
</reference>
<accession>A0ABZ0U6W8</accession>
<keyword evidence="2" id="KW-1185">Reference proteome</keyword>
<sequence length="141" mass="16565">MENQFNFFSVGQGLFATATWCNFNIVYDCDSTRMSIIEDQVKNYVMNVLTNKKIDILFISHFHEDHINGLFYLLEMATEVGCIFMPYIPLINRIYIILQLLARNRKTSNNLGRLVEFVFDPVSYLSNNFSGKIKKETYFLY</sequence>
<protein>
    <recommendedName>
        <fullName evidence="3">Metallo-beta-lactamase domain-containing protein</fullName>
    </recommendedName>
</protein>
<organism evidence="1 2">
    <name type="scientific">Anaerocellum danielii</name>
    <dbReference type="NCBI Taxonomy" id="1387557"/>
    <lineage>
        <taxon>Bacteria</taxon>
        <taxon>Bacillati</taxon>
        <taxon>Bacillota</taxon>
        <taxon>Bacillota incertae sedis</taxon>
        <taxon>Caldicellulosiruptorales</taxon>
        <taxon>Caldicellulosiruptoraceae</taxon>
        <taxon>Anaerocellum</taxon>
    </lineage>
</organism>
<dbReference type="EMBL" id="CP139957">
    <property type="protein sequence ID" value="WPX09500.1"/>
    <property type="molecule type" value="Genomic_DNA"/>
</dbReference>
<dbReference type="InterPro" id="IPR036866">
    <property type="entry name" value="RibonucZ/Hydroxyglut_hydro"/>
</dbReference>
<proteinExistence type="predicted"/>
<dbReference type="RefSeq" id="WP_045174221.1">
    <property type="nucleotide sequence ID" value="NZ_CP139957.1"/>
</dbReference>
<dbReference type="Gene3D" id="3.60.15.10">
    <property type="entry name" value="Ribonuclease Z/Hydroxyacylglutathione hydrolase-like"/>
    <property type="match status" value="1"/>
</dbReference>
<name>A0ABZ0U6W8_9FIRM</name>